<keyword evidence="12 17" id="KW-1015">Disulfide bond</keyword>
<evidence type="ECO:0000256" key="19">
    <source>
        <dbReference type="SAM" id="MobiDB-lite"/>
    </source>
</evidence>
<keyword evidence="7 18" id="KW-0147">Chitin-binding</keyword>
<evidence type="ECO:0000256" key="4">
    <source>
        <dbReference type="ARBA" id="ARBA00009373"/>
    </source>
</evidence>
<evidence type="ECO:0000259" key="21">
    <source>
        <dbReference type="PROSITE" id="PS50941"/>
    </source>
</evidence>
<dbReference type="GO" id="GO:0008843">
    <property type="term" value="F:endochitinase activity"/>
    <property type="evidence" value="ECO:0007669"/>
    <property type="project" value="UniProtKB-EC"/>
</dbReference>
<dbReference type="InterPro" id="IPR023346">
    <property type="entry name" value="Lysozyme-like_dom_sf"/>
</dbReference>
<dbReference type="GO" id="GO:0016998">
    <property type="term" value="P:cell wall macromolecule catabolic process"/>
    <property type="evidence" value="ECO:0007669"/>
    <property type="project" value="InterPro"/>
</dbReference>
<comment type="function">
    <text evidence="2">Defense against chitin-containing fungal pathogens.</text>
</comment>
<evidence type="ECO:0000256" key="6">
    <source>
        <dbReference type="ARBA" id="ARBA00022554"/>
    </source>
</evidence>
<dbReference type="PROSITE" id="PS50941">
    <property type="entry name" value="CHIT_BIND_I_2"/>
    <property type="match status" value="1"/>
</dbReference>
<evidence type="ECO:0000256" key="5">
    <source>
        <dbReference type="ARBA" id="ARBA00012729"/>
    </source>
</evidence>
<dbReference type="Gene3D" id="3.30.60.10">
    <property type="entry name" value="Endochitinase-like"/>
    <property type="match status" value="1"/>
</dbReference>
<comment type="catalytic activity">
    <reaction evidence="1">
        <text>Random endo-hydrolysis of N-acetyl-beta-D-glucosaminide (1-&gt;4)-beta-linkages in chitin and chitodextrins.</text>
        <dbReference type="EC" id="3.2.1.14"/>
    </reaction>
</comment>
<dbReference type="InterPro" id="IPR016283">
    <property type="entry name" value="Glyco_hydro_19"/>
</dbReference>
<dbReference type="InterPro" id="IPR036861">
    <property type="entry name" value="Endochitinase-like_sf"/>
</dbReference>
<dbReference type="AlphaFoldDB" id="A0A1J6IL42"/>
<accession>A0A1J6IL42</accession>
<evidence type="ECO:0000256" key="10">
    <source>
        <dbReference type="ARBA" id="ARBA00022821"/>
    </source>
</evidence>
<name>A0A1J6IL42_NICAT</name>
<dbReference type="FunFam" id="3.30.20.10:FF:000001">
    <property type="entry name" value="Endochitinase (Chitinase)"/>
    <property type="match status" value="1"/>
</dbReference>
<keyword evidence="11" id="KW-0146">Chitin degradation</keyword>
<keyword evidence="15" id="KW-0624">Polysaccharide degradation</keyword>
<dbReference type="EC" id="3.2.1.14" evidence="5"/>
<evidence type="ECO:0000256" key="13">
    <source>
        <dbReference type="ARBA" id="ARBA00023277"/>
    </source>
</evidence>
<evidence type="ECO:0000256" key="9">
    <source>
        <dbReference type="ARBA" id="ARBA00022801"/>
    </source>
</evidence>
<dbReference type="Gramene" id="OIT05012">
    <property type="protein sequence ID" value="OIT05012"/>
    <property type="gene ID" value="A4A49_18675"/>
</dbReference>
<evidence type="ECO:0000256" key="8">
    <source>
        <dbReference type="ARBA" id="ARBA00022729"/>
    </source>
</evidence>
<evidence type="ECO:0000256" key="12">
    <source>
        <dbReference type="ARBA" id="ARBA00023157"/>
    </source>
</evidence>
<dbReference type="OrthoDB" id="5985073at2759"/>
<dbReference type="PROSITE" id="PS00774">
    <property type="entry name" value="CHITINASE_19_2"/>
    <property type="match status" value="1"/>
</dbReference>
<dbReference type="InterPro" id="IPR018371">
    <property type="entry name" value="Chitin-binding_1_CS"/>
</dbReference>
<dbReference type="SMART" id="SM00270">
    <property type="entry name" value="ChtBD1"/>
    <property type="match status" value="1"/>
</dbReference>
<dbReference type="PROSITE" id="PS00773">
    <property type="entry name" value="CHITINASE_19_1"/>
    <property type="match status" value="1"/>
</dbReference>
<feature type="domain" description="Chitin-binding type-1" evidence="21">
    <location>
        <begin position="27"/>
        <end position="69"/>
    </location>
</feature>
<dbReference type="KEGG" id="nau:109224666"/>
<evidence type="ECO:0000256" key="18">
    <source>
        <dbReference type="PROSITE-ProRule" id="PRU00261"/>
    </source>
</evidence>
<dbReference type="CDD" id="cd06921">
    <property type="entry name" value="ChtBD1_GH19_hevein"/>
    <property type="match status" value="1"/>
</dbReference>
<dbReference type="CDD" id="cd00325">
    <property type="entry name" value="chitinase_GH19"/>
    <property type="match status" value="1"/>
</dbReference>
<keyword evidence="14" id="KW-0326">Glycosidase</keyword>
<evidence type="ECO:0000256" key="17">
    <source>
        <dbReference type="PIRSR" id="PIRSR001060-2"/>
    </source>
</evidence>
<feature type="disulfide bond" evidence="17">
    <location>
        <begin position="198"/>
        <end position="206"/>
    </location>
</feature>
<evidence type="ECO:0000256" key="2">
    <source>
        <dbReference type="ARBA" id="ARBA00003102"/>
    </source>
</evidence>
<keyword evidence="10" id="KW-0611">Plant defense</keyword>
<comment type="caution">
    <text evidence="22">The sequence shown here is derived from an EMBL/GenBank/DDBJ whole genome shotgun (WGS) entry which is preliminary data.</text>
</comment>
<evidence type="ECO:0000256" key="11">
    <source>
        <dbReference type="ARBA" id="ARBA00023024"/>
    </source>
</evidence>
<keyword evidence="6" id="KW-0926">Vacuole</keyword>
<dbReference type="SMR" id="A0A1J6IL42"/>
<feature type="disulfide bond" evidence="17">
    <location>
        <begin position="305"/>
        <end position="337"/>
    </location>
</feature>
<dbReference type="PANTHER" id="PTHR22595:SF184">
    <property type="entry name" value="ENDOCHITINASE A"/>
    <property type="match status" value="1"/>
</dbReference>
<feature type="disulfide bond" evidence="17 18">
    <location>
        <begin position="30"/>
        <end position="45"/>
    </location>
</feature>
<feature type="signal peptide" evidence="20">
    <location>
        <begin position="1"/>
        <end position="27"/>
    </location>
</feature>
<evidence type="ECO:0000256" key="15">
    <source>
        <dbReference type="ARBA" id="ARBA00023326"/>
    </source>
</evidence>
<evidence type="ECO:0000256" key="1">
    <source>
        <dbReference type="ARBA" id="ARBA00000822"/>
    </source>
</evidence>
<feature type="compositionally biased region" description="Pro residues" evidence="19">
    <location>
        <begin position="69"/>
        <end position="96"/>
    </location>
</feature>
<feature type="disulfide bond" evidence="17">
    <location>
        <begin position="121"/>
        <end position="183"/>
    </location>
</feature>
<dbReference type="GeneID" id="109224666"/>
<dbReference type="GO" id="GO:0006032">
    <property type="term" value="P:chitin catabolic process"/>
    <property type="evidence" value="ECO:0007669"/>
    <property type="project" value="UniProtKB-KW"/>
</dbReference>
<evidence type="ECO:0000313" key="23">
    <source>
        <dbReference type="Proteomes" id="UP000187609"/>
    </source>
</evidence>
<keyword evidence="9" id="KW-0378">Hydrolase</keyword>
<dbReference type="SUPFAM" id="SSF57016">
    <property type="entry name" value="Plant lectins/antimicrobial peptides"/>
    <property type="match status" value="1"/>
</dbReference>
<feature type="active site" description="Proton donor" evidence="16">
    <location>
        <position position="165"/>
    </location>
</feature>
<dbReference type="InterPro" id="IPR000726">
    <property type="entry name" value="Glyco_hydro_19_cat"/>
</dbReference>
<dbReference type="InterPro" id="IPR001002">
    <property type="entry name" value="Chitin-bd_1"/>
</dbReference>
<dbReference type="Gene3D" id="3.30.20.10">
    <property type="entry name" value="Endochitinase, domain 2"/>
    <property type="match status" value="1"/>
</dbReference>
<dbReference type="Gene3D" id="1.10.530.10">
    <property type="match status" value="1"/>
</dbReference>
<keyword evidence="23" id="KW-1185">Reference proteome</keyword>
<evidence type="ECO:0000256" key="20">
    <source>
        <dbReference type="SAM" id="SignalP"/>
    </source>
</evidence>
<dbReference type="GO" id="GO:0006952">
    <property type="term" value="P:defense response"/>
    <property type="evidence" value="ECO:0007669"/>
    <property type="project" value="UniProtKB-KW"/>
</dbReference>
<evidence type="ECO:0000256" key="3">
    <source>
        <dbReference type="ARBA" id="ARBA00004116"/>
    </source>
</evidence>
<keyword evidence="8 20" id="KW-0732">Signal</keyword>
<sequence>MMKMKLSHIVFATLSLLALLLIPRVLAAQCGEQADGALCASGYCCSNHGWCGTTGDYCDPDKCQIQCPSPSPPPPPSTPTPSPPPPTPTAPLPPTPSQDITEIISSDLFDELLLHRNNVACPARGFYTYDAFVQAARNFIGFGTTGDITDRKREVAAFLAQTSHETTGGWDTAPDGPYAWGYCFKSEVGNPDDMPSYCEQNVEWPCAPGKKYYGRGPIQISYNYNYGPCGVAIGENLLGDPDLVAADTVISFETALWFWMTPQPPKPSSHDVILGIWEPTPSDIAANRLPGYGVITNIINGGLECGHGPDKRVESRIGFYLRYCQILDVSPGENLDCGDQRSFADGILFNSV</sequence>
<dbReference type="STRING" id="49451.A0A1J6IL42"/>
<gene>
    <name evidence="22" type="primary">CHN14_1</name>
    <name evidence="22" type="ORF">A4A49_18675</name>
</gene>
<dbReference type="Pfam" id="PF00182">
    <property type="entry name" value="Glyco_hydro_19"/>
    <property type="match status" value="1"/>
</dbReference>
<dbReference type="EMBL" id="MJEQ01037185">
    <property type="protein sequence ID" value="OIT05012.1"/>
    <property type="molecule type" value="Genomic_DNA"/>
</dbReference>
<feature type="disulfide bond" evidence="17 18">
    <location>
        <begin position="44"/>
        <end position="58"/>
    </location>
</feature>
<dbReference type="Proteomes" id="UP000187609">
    <property type="component" value="Unassembled WGS sequence"/>
</dbReference>
<proteinExistence type="inferred from homology"/>
<keyword evidence="13" id="KW-0119">Carbohydrate metabolism</keyword>
<organism evidence="22 23">
    <name type="scientific">Nicotiana attenuata</name>
    <name type="common">Coyote tobacco</name>
    <dbReference type="NCBI Taxonomy" id="49451"/>
    <lineage>
        <taxon>Eukaryota</taxon>
        <taxon>Viridiplantae</taxon>
        <taxon>Streptophyta</taxon>
        <taxon>Embryophyta</taxon>
        <taxon>Tracheophyta</taxon>
        <taxon>Spermatophyta</taxon>
        <taxon>Magnoliopsida</taxon>
        <taxon>eudicotyledons</taxon>
        <taxon>Gunneridae</taxon>
        <taxon>Pentapetalae</taxon>
        <taxon>asterids</taxon>
        <taxon>lamiids</taxon>
        <taxon>Solanales</taxon>
        <taxon>Solanaceae</taxon>
        <taxon>Nicotianoideae</taxon>
        <taxon>Nicotianeae</taxon>
        <taxon>Nicotiana</taxon>
    </lineage>
</organism>
<dbReference type="PROSITE" id="PS00026">
    <property type="entry name" value="CHIT_BIND_I_1"/>
    <property type="match status" value="1"/>
</dbReference>
<comment type="similarity">
    <text evidence="4">Belongs to the glycosyl hydrolase 19 family. Chitinase class I subfamily.</text>
</comment>
<protein>
    <recommendedName>
        <fullName evidence="5">chitinase</fullName>
        <ecNumber evidence="5">3.2.1.14</ecNumber>
    </recommendedName>
</protein>
<comment type="subcellular location">
    <subcellularLocation>
        <location evidence="3">Vacuole</location>
    </subcellularLocation>
</comment>
<dbReference type="SUPFAM" id="SSF53955">
    <property type="entry name" value="Lysozyme-like"/>
    <property type="match status" value="1"/>
</dbReference>
<feature type="disulfide bond" evidence="17 18">
    <location>
        <begin position="39"/>
        <end position="51"/>
    </location>
</feature>
<feature type="chain" id="PRO_5009639501" description="chitinase" evidence="20">
    <location>
        <begin position="28"/>
        <end position="352"/>
    </location>
</feature>
<feature type="region of interest" description="Disordered" evidence="19">
    <location>
        <begin position="69"/>
        <end position="97"/>
    </location>
</feature>
<feature type="disulfide bond" evidence="17 18">
    <location>
        <begin position="63"/>
        <end position="67"/>
    </location>
</feature>
<dbReference type="PANTHER" id="PTHR22595">
    <property type="entry name" value="CHITINASE-RELATED"/>
    <property type="match status" value="1"/>
</dbReference>
<evidence type="ECO:0000256" key="7">
    <source>
        <dbReference type="ARBA" id="ARBA00022669"/>
    </source>
</evidence>
<dbReference type="GO" id="GO:0008061">
    <property type="term" value="F:chitin binding"/>
    <property type="evidence" value="ECO:0007669"/>
    <property type="project" value="UniProtKB-UniRule"/>
</dbReference>
<dbReference type="GO" id="GO:0000272">
    <property type="term" value="P:polysaccharide catabolic process"/>
    <property type="evidence" value="ECO:0007669"/>
    <property type="project" value="UniProtKB-KW"/>
</dbReference>
<evidence type="ECO:0000256" key="14">
    <source>
        <dbReference type="ARBA" id="ARBA00023295"/>
    </source>
</evidence>
<reference evidence="22" key="1">
    <citation type="submission" date="2016-11" db="EMBL/GenBank/DDBJ databases">
        <title>The genome of Nicotiana attenuata.</title>
        <authorList>
            <person name="Xu S."/>
            <person name="Brockmoeller T."/>
            <person name="Gaquerel E."/>
            <person name="Navarro A."/>
            <person name="Kuhl H."/>
            <person name="Gase K."/>
            <person name="Ling Z."/>
            <person name="Zhou W."/>
            <person name="Kreitzer C."/>
            <person name="Stanke M."/>
            <person name="Tang H."/>
            <person name="Lyons E."/>
            <person name="Pandey P."/>
            <person name="Pandey S.P."/>
            <person name="Timmermann B."/>
            <person name="Baldwin I.T."/>
        </authorList>
    </citation>
    <scope>NUCLEOTIDE SEQUENCE [LARGE SCALE GENOMIC DNA]</scope>
    <source>
        <strain evidence="22">UT</strain>
    </source>
</reference>
<dbReference type="PIRSF" id="PIRSF001060">
    <property type="entry name" value="Endochitinase"/>
    <property type="match status" value="1"/>
</dbReference>
<evidence type="ECO:0000313" key="22">
    <source>
        <dbReference type="EMBL" id="OIT05012.1"/>
    </source>
</evidence>
<evidence type="ECO:0000256" key="16">
    <source>
        <dbReference type="PIRSR" id="PIRSR001060-1"/>
    </source>
</evidence>
<dbReference type="GO" id="GO:0005773">
    <property type="term" value="C:vacuole"/>
    <property type="evidence" value="ECO:0007669"/>
    <property type="project" value="UniProtKB-SubCell"/>
</dbReference>
<dbReference type="OMA" id="VDCANQR"/>
<dbReference type="Pfam" id="PF00187">
    <property type="entry name" value="Chitin_bind_1"/>
    <property type="match status" value="1"/>
</dbReference>